<comment type="caution">
    <text evidence="1">The sequence shown here is derived from an EMBL/GenBank/DDBJ whole genome shotgun (WGS) entry which is preliminary data.</text>
</comment>
<name>A0A1B7NM60_9EURO</name>
<dbReference type="EMBL" id="LGUA01001966">
    <property type="protein sequence ID" value="OAX77872.1"/>
    <property type="molecule type" value="Genomic_DNA"/>
</dbReference>
<dbReference type="Proteomes" id="UP000091918">
    <property type="component" value="Unassembled WGS sequence"/>
</dbReference>
<dbReference type="STRING" id="1658172.A0A1B7NM60"/>
<keyword evidence="2" id="KW-1185">Reference proteome</keyword>
<evidence type="ECO:0000313" key="2">
    <source>
        <dbReference type="Proteomes" id="UP000091918"/>
    </source>
</evidence>
<accession>A0A1B7NM60</accession>
<evidence type="ECO:0008006" key="3">
    <source>
        <dbReference type="Google" id="ProtNLM"/>
    </source>
</evidence>
<dbReference type="OrthoDB" id="4197538at2759"/>
<dbReference type="InterPro" id="IPR029058">
    <property type="entry name" value="AB_hydrolase_fold"/>
</dbReference>
<dbReference type="Gene3D" id="3.40.50.1820">
    <property type="entry name" value="alpha/beta hydrolase"/>
    <property type="match status" value="1"/>
</dbReference>
<organism evidence="1 2">
    <name type="scientific">Emergomyces africanus</name>
    <dbReference type="NCBI Taxonomy" id="1955775"/>
    <lineage>
        <taxon>Eukaryota</taxon>
        <taxon>Fungi</taxon>
        <taxon>Dikarya</taxon>
        <taxon>Ascomycota</taxon>
        <taxon>Pezizomycotina</taxon>
        <taxon>Eurotiomycetes</taxon>
        <taxon>Eurotiomycetidae</taxon>
        <taxon>Onygenales</taxon>
        <taxon>Ajellomycetaceae</taxon>
        <taxon>Emergomyces</taxon>
    </lineage>
</organism>
<evidence type="ECO:0000313" key="1">
    <source>
        <dbReference type="EMBL" id="OAX77872.1"/>
    </source>
</evidence>
<protein>
    <recommendedName>
        <fullName evidence="3">Phospholipase/carboxylesterase/thioesterase domain-containing protein</fullName>
    </recommendedName>
</protein>
<proteinExistence type="predicted"/>
<gene>
    <name evidence="1" type="ORF">ACJ72_07825</name>
</gene>
<dbReference type="AlphaFoldDB" id="A0A1B7NM60"/>
<reference evidence="1 2" key="1">
    <citation type="submission" date="2015-07" db="EMBL/GenBank/DDBJ databases">
        <title>Emmonsia species relationships and genome sequence.</title>
        <authorList>
            <person name="Cuomo C.A."/>
            <person name="Schwartz I.S."/>
            <person name="Kenyon C."/>
            <person name="de Hoog G.S."/>
            <person name="Govender N.P."/>
            <person name="Botha A."/>
            <person name="Moreno L."/>
            <person name="de Vries M."/>
            <person name="Munoz J.F."/>
            <person name="Stielow J.B."/>
        </authorList>
    </citation>
    <scope>NUCLEOTIDE SEQUENCE [LARGE SCALE GENOMIC DNA]</scope>
    <source>
        <strain evidence="1 2">CBS 136260</strain>
    </source>
</reference>
<sequence>MTDIEELSLVTGLSQGCTAAVFASFAGGLGQDYSNETTGCFDRKLVGRFVELSGWLPFNKQLEDIFQSSFSSADVLDRDAVNPSAQSATPDSDDIESAELQAINHIRDIIIDLPLLPAFATADSPGAVFLGHGSADERVSENLGQSLADFLQKELDMDVTWKVI</sequence>